<gene>
    <name evidence="2" type="primary">tssB</name>
    <name evidence="1" type="ORF">ABAZ39_21805</name>
    <name evidence="2" type="ORF">ACJ41P_27025</name>
    <name evidence="3" type="ORF">C1S70_29080</name>
</gene>
<dbReference type="EMBL" id="POWG01000050">
    <property type="protein sequence ID" value="PNQ95395.1"/>
    <property type="molecule type" value="Genomic_DNA"/>
</dbReference>
<dbReference type="EMBL" id="JBJLSN010000057">
    <property type="protein sequence ID" value="MFL7904811.1"/>
    <property type="molecule type" value="Genomic_DNA"/>
</dbReference>
<dbReference type="Proteomes" id="UP000236268">
    <property type="component" value="Unassembled WGS sequence"/>
</dbReference>
<dbReference type="RefSeq" id="WP_014198564.1">
    <property type="nucleotide sequence ID" value="NZ_CP007794.1"/>
</dbReference>
<sequence length="178" mass="19751">MSESSQKKLERVRPPRVKLTYEVHTGGAQEMKELPFLVGILADLSGKPEKPLPKLKERKFVEIDRDNFNDVMASVGPRLAFQVDNKLQEDGGKLNILLNMRHMDDFQPVEVLKQVPTLSRLFEARQKLSDLLAKLDGNDELNGLLNDVITSTEQQDELKKLLGPVAGAPAGEPAGEPA</sequence>
<evidence type="ECO:0000313" key="1">
    <source>
        <dbReference type="EMBL" id="AIB14541.1"/>
    </source>
</evidence>
<evidence type="ECO:0000313" key="3">
    <source>
        <dbReference type="EMBL" id="PNQ95395.1"/>
    </source>
</evidence>
<dbReference type="AlphaFoldDB" id="A0A060DKN8"/>
<evidence type="ECO:0000313" key="5">
    <source>
        <dbReference type="Proteomes" id="UP000236268"/>
    </source>
</evidence>
<dbReference type="EMBL" id="CP007794">
    <property type="protein sequence ID" value="AIB14541.1"/>
    <property type="molecule type" value="Genomic_DNA"/>
</dbReference>
<dbReference type="KEGG" id="abq:ABAZ39_21805"/>
<organism evidence="1 4">
    <name type="scientific">Azospirillum argentinense</name>
    <dbReference type="NCBI Taxonomy" id="2970906"/>
    <lineage>
        <taxon>Bacteria</taxon>
        <taxon>Pseudomonadati</taxon>
        <taxon>Pseudomonadota</taxon>
        <taxon>Alphaproteobacteria</taxon>
        <taxon>Rhodospirillales</taxon>
        <taxon>Azospirillaceae</taxon>
        <taxon>Azospirillum</taxon>
    </lineage>
</organism>
<keyword evidence="6" id="KW-1185">Reference proteome</keyword>
<proteinExistence type="predicted"/>
<dbReference type="PIRSF" id="PIRSF028301">
    <property type="entry name" value="UCP028301"/>
    <property type="match status" value="1"/>
</dbReference>
<dbReference type="Proteomes" id="UP000027186">
    <property type="component" value="Plasmid AbAZ39_p1"/>
</dbReference>
<protein>
    <submittedName>
        <fullName evidence="1">Type VI secretion protein</fullName>
    </submittedName>
    <submittedName>
        <fullName evidence="2">Type VI secretion system contractile sheath small subunit</fullName>
    </submittedName>
</protein>
<geneLocation type="plasmid" evidence="3">
    <name>p30unnamed</name>
</geneLocation>
<name>A0A060DKN8_9PROT</name>
<keyword evidence="1" id="KW-0614">Plasmid</keyword>
<dbReference type="Pfam" id="PF05591">
    <property type="entry name" value="T6SS_VipA"/>
    <property type="match status" value="1"/>
</dbReference>
<reference evidence="2 6" key="3">
    <citation type="submission" date="2024-11" db="EMBL/GenBank/DDBJ databases">
        <title>Draft genome sequences of two bacteria associated to sugarcane roots in Colombia.</title>
        <authorList>
            <person name="Pardo-Diaz S."/>
            <person name="Masmela-Mendoza J."/>
            <person name="Delgadillo-Duran P."/>
            <person name="Bautista E.J."/>
            <person name="Rojas-Tapias D.F."/>
        </authorList>
    </citation>
    <scope>NUCLEOTIDE SEQUENCE [LARGE SCALE GENOMIC DNA]</scope>
    <source>
        <strain evidence="2 6">Ap18</strain>
    </source>
</reference>
<evidence type="ECO:0000313" key="2">
    <source>
        <dbReference type="EMBL" id="MFL7904811.1"/>
    </source>
</evidence>
<evidence type="ECO:0000313" key="6">
    <source>
        <dbReference type="Proteomes" id="UP001628281"/>
    </source>
</evidence>
<dbReference type="PANTHER" id="PTHR35850:SF1">
    <property type="entry name" value="TYPE VI SECRETION SYSTEM SHEATH PROTEIN TSSB1"/>
    <property type="match status" value="1"/>
</dbReference>
<reference evidence="3 5" key="2">
    <citation type="submission" date="2018-01" db="EMBL/GenBank/DDBJ databases">
        <title>Whole genome sequence of Azospirillum brasilense REC3 isolated from strawberry roots.</title>
        <authorList>
            <person name="Fontana C.A."/>
            <person name="Salazar S.M."/>
            <person name="Bassi D."/>
            <person name="Puglisi E."/>
            <person name="Lovaisa N.C."/>
            <person name="Toffoli L.M."/>
            <person name="Pedraza R."/>
            <person name="Cocconcelli P.S."/>
        </authorList>
    </citation>
    <scope>NUCLEOTIDE SEQUENCE [LARGE SCALE GENOMIC DNA]</scope>
    <source>
        <strain evidence="3 5">REC3</strain>
        <plasmid evidence="3">p30unnamed</plasmid>
    </source>
</reference>
<accession>A0A060DKN8</accession>
<reference evidence="1 4" key="1">
    <citation type="journal article" date="2014" name="Genome Announc.">
        <title>Complete Genome Sequence of the Model Rhizosphere Strain Azospirillum brasilense Az39, Successfully Applied in Agriculture.</title>
        <authorList>
            <person name="Rivera D."/>
            <person name="Revale S."/>
            <person name="Molina R."/>
            <person name="Gualpa J."/>
            <person name="Puente M."/>
            <person name="Maroniche G."/>
            <person name="Paris G."/>
            <person name="Baker D."/>
            <person name="Clavijo B."/>
            <person name="McLay K."/>
            <person name="Spaepen S."/>
            <person name="Perticari A."/>
            <person name="Vazquez M."/>
            <person name="Wisniewski-Dye F."/>
            <person name="Watkins C."/>
            <person name="Martinez-Abarca F."/>
            <person name="Vanderleyden J."/>
            <person name="Cassan F."/>
        </authorList>
    </citation>
    <scope>NUCLEOTIDE SEQUENCE [LARGE SCALE GENOMIC DNA]</scope>
    <source>
        <strain evidence="1 4">Az39</strain>
        <plasmid evidence="1">AbAZ39_p1</plasmid>
    </source>
</reference>
<dbReference type="Proteomes" id="UP001628281">
    <property type="component" value="Unassembled WGS sequence"/>
</dbReference>
<dbReference type="GeneID" id="56451147"/>
<dbReference type="InterPro" id="IPR008312">
    <property type="entry name" value="T6SS_TssB1"/>
</dbReference>
<geneLocation type="plasmid" evidence="1 4">
    <name>AbAZ39_p1</name>
</geneLocation>
<dbReference type="NCBIfam" id="TIGR03358">
    <property type="entry name" value="VI_chp_5"/>
    <property type="match status" value="1"/>
</dbReference>
<dbReference type="PANTHER" id="PTHR35850">
    <property type="entry name" value="CYTOPLASMIC PROTEIN-RELATED"/>
    <property type="match status" value="1"/>
</dbReference>
<evidence type="ECO:0000313" key="4">
    <source>
        <dbReference type="Proteomes" id="UP000027186"/>
    </source>
</evidence>